<organism evidence="2 3">
    <name type="scientific">Chironomus riparius</name>
    <dbReference type="NCBI Taxonomy" id="315576"/>
    <lineage>
        <taxon>Eukaryota</taxon>
        <taxon>Metazoa</taxon>
        <taxon>Ecdysozoa</taxon>
        <taxon>Arthropoda</taxon>
        <taxon>Hexapoda</taxon>
        <taxon>Insecta</taxon>
        <taxon>Pterygota</taxon>
        <taxon>Neoptera</taxon>
        <taxon>Endopterygota</taxon>
        <taxon>Diptera</taxon>
        <taxon>Nematocera</taxon>
        <taxon>Chironomoidea</taxon>
        <taxon>Chironomidae</taxon>
        <taxon>Chironominae</taxon>
        <taxon>Chironomus</taxon>
    </lineage>
</organism>
<reference evidence="2" key="2">
    <citation type="submission" date="2022-10" db="EMBL/GenBank/DDBJ databases">
        <authorList>
            <consortium name="ENA_rothamsted_submissions"/>
            <consortium name="culmorum"/>
            <person name="King R."/>
        </authorList>
    </citation>
    <scope>NUCLEOTIDE SEQUENCE</scope>
</reference>
<evidence type="ECO:0000313" key="3">
    <source>
        <dbReference type="Proteomes" id="UP001153620"/>
    </source>
</evidence>
<dbReference type="InterPro" id="IPR013761">
    <property type="entry name" value="SAM/pointed_sf"/>
</dbReference>
<dbReference type="Pfam" id="PF00536">
    <property type="entry name" value="SAM_1"/>
    <property type="match status" value="1"/>
</dbReference>
<dbReference type="Proteomes" id="UP001153620">
    <property type="component" value="Chromosome 2"/>
</dbReference>
<dbReference type="InterPro" id="IPR001660">
    <property type="entry name" value="SAM"/>
</dbReference>
<reference evidence="2" key="1">
    <citation type="submission" date="2022-01" db="EMBL/GenBank/DDBJ databases">
        <authorList>
            <person name="King R."/>
        </authorList>
    </citation>
    <scope>NUCLEOTIDE SEQUENCE</scope>
</reference>
<dbReference type="CDD" id="cd09487">
    <property type="entry name" value="SAM_superfamily"/>
    <property type="match status" value="1"/>
</dbReference>
<proteinExistence type="predicted"/>
<dbReference type="PROSITE" id="PS50105">
    <property type="entry name" value="SAM_DOMAIN"/>
    <property type="match status" value="1"/>
</dbReference>
<dbReference type="SMART" id="SM00454">
    <property type="entry name" value="SAM"/>
    <property type="match status" value="1"/>
</dbReference>
<dbReference type="Gene3D" id="1.10.150.50">
    <property type="entry name" value="Transcription Factor, Ets-1"/>
    <property type="match status" value="1"/>
</dbReference>
<sequence length="178" mass="20467">MASKVKVSPMNSSFTSPNVLNLSDQFKFLKPEIQSRNFSPFVRNQLHTPNISPIIKPTGSASSFLKKRSLKERTESAQSKARRRTYSFYPAEEPHNQLMDLTLSVKTVLKDLGLSDYSDTFYKEEINLAAFFTLSDEDLIIIGVNDISDRTKILDFINDFKTPEKPKKLQPKNFLHRY</sequence>
<keyword evidence="3" id="KW-1185">Reference proteome</keyword>
<protein>
    <recommendedName>
        <fullName evidence="1">SAM domain-containing protein</fullName>
    </recommendedName>
</protein>
<evidence type="ECO:0000313" key="2">
    <source>
        <dbReference type="EMBL" id="CAG9805574.1"/>
    </source>
</evidence>
<gene>
    <name evidence="2" type="ORF">CHIRRI_LOCUS8443</name>
</gene>
<name>A0A9N9RZS7_9DIPT</name>
<dbReference type="SUPFAM" id="SSF47769">
    <property type="entry name" value="SAM/Pointed domain"/>
    <property type="match status" value="1"/>
</dbReference>
<dbReference type="EMBL" id="OU895878">
    <property type="protein sequence ID" value="CAG9805574.1"/>
    <property type="molecule type" value="Genomic_DNA"/>
</dbReference>
<accession>A0A9N9RZS7</accession>
<evidence type="ECO:0000259" key="1">
    <source>
        <dbReference type="PROSITE" id="PS50105"/>
    </source>
</evidence>
<feature type="domain" description="SAM" evidence="1">
    <location>
        <begin position="104"/>
        <end position="163"/>
    </location>
</feature>
<dbReference type="AlphaFoldDB" id="A0A9N9RZS7"/>